<dbReference type="AlphaFoldDB" id="A0A242M494"/>
<evidence type="ECO:0000313" key="1">
    <source>
        <dbReference type="EMBL" id="OTP65972.1"/>
    </source>
</evidence>
<dbReference type="EMBL" id="NBTY01000210">
    <property type="protein sequence ID" value="OTP65972.1"/>
    <property type="molecule type" value="Genomic_DNA"/>
</dbReference>
<protein>
    <submittedName>
        <fullName evidence="1">Uncharacterized protein</fullName>
    </submittedName>
</protein>
<comment type="caution">
    <text evidence="1">The sequence shown here is derived from an EMBL/GenBank/DDBJ whole genome shotgun (WGS) entry which is preliminary data.</text>
</comment>
<organism evidence="1 2">
    <name type="scientific">Caballeronia sordidicola</name>
    <name type="common">Burkholderia sordidicola</name>
    <dbReference type="NCBI Taxonomy" id="196367"/>
    <lineage>
        <taxon>Bacteria</taxon>
        <taxon>Pseudomonadati</taxon>
        <taxon>Pseudomonadota</taxon>
        <taxon>Betaproteobacteria</taxon>
        <taxon>Burkholderiales</taxon>
        <taxon>Burkholderiaceae</taxon>
        <taxon>Caballeronia</taxon>
    </lineage>
</organism>
<name>A0A242M494_CABSO</name>
<accession>A0A242M494</accession>
<proteinExistence type="predicted"/>
<gene>
    <name evidence="1" type="ORF">PAMC26510_36495</name>
</gene>
<dbReference type="Proteomes" id="UP000194546">
    <property type="component" value="Unassembled WGS sequence"/>
</dbReference>
<reference evidence="1 2" key="1">
    <citation type="submission" date="2017-03" db="EMBL/GenBank/DDBJ databases">
        <title>Genome analysis of strain PAMC 26510.</title>
        <authorList>
            <person name="Oh H.-M."/>
            <person name="Yang J.-A."/>
        </authorList>
    </citation>
    <scope>NUCLEOTIDE SEQUENCE [LARGE SCALE GENOMIC DNA]</scope>
    <source>
        <strain evidence="1 2">PAMC 26510</strain>
    </source>
</reference>
<evidence type="ECO:0000313" key="2">
    <source>
        <dbReference type="Proteomes" id="UP000194546"/>
    </source>
</evidence>
<sequence>MIQRGNDTALRGLCDLHFPIVQNRIKDVIFIGHVFLARY</sequence>